<sequence length="920" mass="97262">MAEDENDDATNALIARMLAEDNSYAAAYAQPSDVSEDSDYDQAPKKKAKKGGGRAAAKGKAKAAPPPAAWVAGGAGPAPEALGGEAAEGPDRPVELTATGRRKRKDTGAVREKARGWSEAEEALFREALDLHGRNWKAGAAHVGTRDMRAFTSHAQKHFIRLCMAGQRVPRKVAESGEGYTLSGKPLDPGSSAARAYGLKPELLAKLQGLGLPGLAPTADGEAPAAEEQAPAAAAGPDGKENCEDGNGIVAPAVLACAADGAAAVEAPAAALQPAKRAKAPAAKAPKKARRADGDGAVEEDAGQRSVPGEPPEPTEYARNRPRREVALPRNQLGETSESLELLKCADFVGPPGSGAPLAQPFSVSVAQEVLLLMDLHAHLSSAEIIGLLGGSWDASTRSIQVAAAFPCARAAGSLSGTSVELDPAAEVETRALIAARGLVPVGWYHSHPIFAPKPSQKDAENQRNYQALFRCADTGLEPFLGAIVGPFDVQLPSVASAITWFVVQSRLGELSPYAVRHALQPLPGLPGPELIAQLRGVVDLLGNDIACMDLSGAWRPFEAIEGGAAIGGPLTRAEKLRAALRGDSLAMYDCMKVISGDYRGAASAFWLAFWSLQLGAHPARRYIIAAPVTVLVGVVAARFTRCRVDALRWLVLFLLCSLADFLYFRVMPLVVTARTQPWQLLVLRLAVHPAIWGVISALFSHTLQHIGPVPNLMQAVLWMWPAMYRSIYGRFLLLQLDSASSVAVLSVLLSILSVASRLCSRQGSSLAFRLLHGTRTAEAMAATSAASQIRLAEVFASTIAEHAGIVAAAAIFSIGHVSGDGLLPNARAVWVSAAWQALTTLAADGASLALDWKFHGIDYFSSWVRDMRRFLAYMLVVATLGGTLLCVQLLSLFCPEVTPAGTLLKYCDKPSLFDHMHAF</sequence>
<feature type="compositionally biased region" description="Low complexity" evidence="1">
    <location>
        <begin position="271"/>
        <end position="284"/>
    </location>
</feature>
<reference evidence="5 6" key="1">
    <citation type="journal article" date="2024" name="Nat. Commun.">
        <title>Phylogenomics reveals the evolutionary origins of lichenization in chlorophyte algae.</title>
        <authorList>
            <person name="Puginier C."/>
            <person name="Libourel C."/>
            <person name="Otte J."/>
            <person name="Skaloud P."/>
            <person name="Haon M."/>
            <person name="Grisel S."/>
            <person name="Petersen M."/>
            <person name="Berrin J.G."/>
            <person name="Delaux P.M."/>
            <person name="Dal Grande F."/>
            <person name="Keller J."/>
        </authorList>
    </citation>
    <scope>NUCLEOTIDE SEQUENCE [LARGE SCALE GENOMIC DNA]</scope>
    <source>
        <strain evidence="5 6">SAG 245.80</strain>
    </source>
</reference>
<dbReference type="Proteomes" id="UP001445335">
    <property type="component" value="Unassembled WGS sequence"/>
</dbReference>
<evidence type="ECO:0000259" key="3">
    <source>
        <dbReference type="PROSITE" id="PS50249"/>
    </source>
</evidence>
<dbReference type="Pfam" id="PF01398">
    <property type="entry name" value="JAB"/>
    <property type="match status" value="1"/>
</dbReference>
<feature type="transmembrane region" description="Helical" evidence="2">
    <location>
        <begin position="740"/>
        <end position="760"/>
    </location>
</feature>
<evidence type="ECO:0000259" key="4">
    <source>
        <dbReference type="PROSITE" id="PS51294"/>
    </source>
</evidence>
<comment type="caution">
    <text evidence="5">The sequence shown here is derived from an EMBL/GenBank/DDBJ whole genome shotgun (WGS) entry which is preliminary data.</text>
</comment>
<gene>
    <name evidence="5" type="ORF">WJX81_004646</name>
</gene>
<dbReference type="Gene3D" id="3.40.140.10">
    <property type="entry name" value="Cytidine Deaminase, domain 2"/>
    <property type="match status" value="1"/>
</dbReference>
<feature type="compositionally biased region" description="Low complexity" evidence="1">
    <location>
        <begin position="69"/>
        <end position="87"/>
    </location>
</feature>
<feature type="compositionally biased region" description="Basic and acidic residues" evidence="1">
    <location>
        <begin position="316"/>
        <end position="327"/>
    </location>
</feature>
<evidence type="ECO:0000256" key="2">
    <source>
        <dbReference type="SAM" id="Phobius"/>
    </source>
</evidence>
<proteinExistence type="predicted"/>
<dbReference type="InterPro" id="IPR037518">
    <property type="entry name" value="MPN"/>
</dbReference>
<dbReference type="InterPro" id="IPR001005">
    <property type="entry name" value="SANT/Myb"/>
</dbReference>
<dbReference type="AlphaFoldDB" id="A0AAW1RAV3"/>
<feature type="compositionally biased region" description="Basic residues" evidence="1">
    <location>
        <begin position="45"/>
        <end position="61"/>
    </location>
</feature>
<feature type="compositionally biased region" description="Low complexity" evidence="1">
    <location>
        <begin position="219"/>
        <end position="237"/>
    </location>
</feature>
<keyword evidence="2" id="KW-1133">Transmembrane helix</keyword>
<dbReference type="PROSITE" id="PS51294">
    <property type="entry name" value="HTH_MYB"/>
    <property type="match status" value="1"/>
</dbReference>
<evidence type="ECO:0000313" key="5">
    <source>
        <dbReference type="EMBL" id="KAK9830977.1"/>
    </source>
</evidence>
<feature type="region of interest" description="Disordered" evidence="1">
    <location>
        <begin position="271"/>
        <end position="332"/>
    </location>
</feature>
<dbReference type="GO" id="GO:0008237">
    <property type="term" value="F:metallopeptidase activity"/>
    <property type="evidence" value="ECO:0007669"/>
    <property type="project" value="InterPro"/>
</dbReference>
<feature type="region of interest" description="Disordered" evidence="1">
    <location>
        <begin position="215"/>
        <end position="240"/>
    </location>
</feature>
<dbReference type="InterPro" id="IPR009057">
    <property type="entry name" value="Homeodomain-like_sf"/>
</dbReference>
<dbReference type="SUPFAM" id="SSF46689">
    <property type="entry name" value="Homeodomain-like"/>
    <property type="match status" value="1"/>
</dbReference>
<dbReference type="SMART" id="SM00717">
    <property type="entry name" value="SANT"/>
    <property type="match status" value="1"/>
</dbReference>
<dbReference type="SUPFAM" id="SSF102712">
    <property type="entry name" value="JAB1/MPN domain"/>
    <property type="match status" value="1"/>
</dbReference>
<dbReference type="EMBL" id="JALJOU010000048">
    <property type="protein sequence ID" value="KAK9830977.1"/>
    <property type="molecule type" value="Genomic_DNA"/>
</dbReference>
<dbReference type="PROSITE" id="PS50249">
    <property type="entry name" value="MPN"/>
    <property type="match status" value="1"/>
</dbReference>
<name>A0AAW1RAV3_9CHLO</name>
<feature type="domain" description="HTH myb-type" evidence="4">
    <location>
        <begin position="117"/>
        <end position="163"/>
    </location>
</feature>
<keyword evidence="2" id="KW-0472">Membrane</keyword>
<dbReference type="InterPro" id="IPR000555">
    <property type="entry name" value="JAMM/MPN+_dom"/>
</dbReference>
<dbReference type="InterPro" id="IPR017930">
    <property type="entry name" value="Myb_dom"/>
</dbReference>
<dbReference type="CDD" id="cd00167">
    <property type="entry name" value="SANT"/>
    <property type="match status" value="1"/>
</dbReference>
<dbReference type="InterPro" id="IPR050242">
    <property type="entry name" value="JAMM_MPN+_peptidase_M67A"/>
</dbReference>
<evidence type="ECO:0000313" key="6">
    <source>
        <dbReference type="Proteomes" id="UP001445335"/>
    </source>
</evidence>
<dbReference type="Gene3D" id="1.10.10.60">
    <property type="entry name" value="Homeodomain-like"/>
    <property type="match status" value="1"/>
</dbReference>
<protein>
    <recommendedName>
        <fullName evidence="7">MPN domain-containing protein</fullName>
    </recommendedName>
</protein>
<dbReference type="PANTHER" id="PTHR10410">
    <property type="entry name" value="EUKARYOTIC TRANSLATION INITIATION FACTOR 3 -RELATED"/>
    <property type="match status" value="1"/>
</dbReference>
<keyword evidence="2" id="KW-0812">Transmembrane</keyword>
<organism evidence="5 6">
    <name type="scientific">Elliptochloris bilobata</name>
    <dbReference type="NCBI Taxonomy" id="381761"/>
    <lineage>
        <taxon>Eukaryota</taxon>
        <taxon>Viridiplantae</taxon>
        <taxon>Chlorophyta</taxon>
        <taxon>core chlorophytes</taxon>
        <taxon>Trebouxiophyceae</taxon>
        <taxon>Trebouxiophyceae incertae sedis</taxon>
        <taxon>Elliptochloris clade</taxon>
        <taxon>Elliptochloris</taxon>
    </lineage>
</organism>
<evidence type="ECO:0008006" key="7">
    <source>
        <dbReference type="Google" id="ProtNLM"/>
    </source>
</evidence>
<feature type="transmembrane region" description="Helical" evidence="2">
    <location>
        <begin position="623"/>
        <end position="640"/>
    </location>
</feature>
<feature type="transmembrane region" description="Helical" evidence="2">
    <location>
        <begin position="871"/>
        <end position="894"/>
    </location>
</feature>
<feature type="transmembrane region" description="Helical" evidence="2">
    <location>
        <begin position="647"/>
        <end position="667"/>
    </location>
</feature>
<feature type="region of interest" description="Disordered" evidence="1">
    <location>
        <begin position="28"/>
        <end position="114"/>
    </location>
</feature>
<keyword evidence="6" id="KW-1185">Reference proteome</keyword>
<feature type="domain" description="MPN" evidence="3">
    <location>
        <begin position="364"/>
        <end position="507"/>
    </location>
</feature>
<evidence type="ECO:0000256" key="1">
    <source>
        <dbReference type="SAM" id="MobiDB-lite"/>
    </source>
</evidence>
<accession>A0AAW1RAV3</accession>